<comment type="caution">
    <text evidence="2">The sequence shown here is derived from an EMBL/GenBank/DDBJ whole genome shotgun (WGS) entry which is preliminary data.</text>
</comment>
<name>A0A371HD04_MUCPR</name>
<keyword evidence="1" id="KW-1133">Transmembrane helix</keyword>
<dbReference type="AlphaFoldDB" id="A0A371HD04"/>
<accession>A0A371HD04</accession>
<feature type="non-terminal residue" evidence="2">
    <location>
        <position position="138"/>
    </location>
</feature>
<feature type="non-terminal residue" evidence="2">
    <location>
        <position position="1"/>
    </location>
</feature>
<gene>
    <name evidence="2" type="ORF">CR513_16133</name>
</gene>
<dbReference type="Proteomes" id="UP000257109">
    <property type="component" value="Unassembled WGS sequence"/>
</dbReference>
<feature type="transmembrane region" description="Helical" evidence="1">
    <location>
        <begin position="85"/>
        <end position="106"/>
    </location>
</feature>
<evidence type="ECO:0000256" key="1">
    <source>
        <dbReference type="SAM" id="Phobius"/>
    </source>
</evidence>
<protein>
    <submittedName>
        <fullName evidence="2">Uncharacterized protein</fullName>
    </submittedName>
</protein>
<keyword evidence="1" id="KW-0812">Transmembrane</keyword>
<keyword evidence="1" id="KW-0472">Membrane</keyword>
<proteinExistence type="predicted"/>
<evidence type="ECO:0000313" key="3">
    <source>
        <dbReference type="Proteomes" id="UP000257109"/>
    </source>
</evidence>
<sequence>MKRKNGLYARDLRKAQIGGGLVEEDHKLKVLNQREDTEDSAVISKNKMDPAFSYVGGVAFDSSRVIPGLEIPDGVVYVAFSFRSWFQLLLIAGFNLLLLIAVKAYVSNLENLEAGFIFSPWHAFNWIQFTAAPGIRIP</sequence>
<dbReference type="EMBL" id="QJKJ01002938">
    <property type="protein sequence ID" value="RDY00660.1"/>
    <property type="molecule type" value="Genomic_DNA"/>
</dbReference>
<keyword evidence="3" id="KW-1185">Reference proteome</keyword>
<evidence type="ECO:0000313" key="2">
    <source>
        <dbReference type="EMBL" id="RDY00660.1"/>
    </source>
</evidence>
<organism evidence="2 3">
    <name type="scientific">Mucuna pruriens</name>
    <name type="common">Velvet bean</name>
    <name type="synonym">Dolichos pruriens</name>
    <dbReference type="NCBI Taxonomy" id="157652"/>
    <lineage>
        <taxon>Eukaryota</taxon>
        <taxon>Viridiplantae</taxon>
        <taxon>Streptophyta</taxon>
        <taxon>Embryophyta</taxon>
        <taxon>Tracheophyta</taxon>
        <taxon>Spermatophyta</taxon>
        <taxon>Magnoliopsida</taxon>
        <taxon>eudicotyledons</taxon>
        <taxon>Gunneridae</taxon>
        <taxon>Pentapetalae</taxon>
        <taxon>rosids</taxon>
        <taxon>fabids</taxon>
        <taxon>Fabales</taxon>
        <taxon>Fabaceae</taxon>
        <taxon>Papilionoideae</taxon>
        <taxon>50 kb inversion clade</taxon>
        <taxon>NPAAA clade</taxon>
        <taxon>indigoferoid/millettioid clade</taxon>
        <taxon>Phaseoleae</taxon>
        <taxon>Mucuna</taxon>
    </lineage>
</organism>
<reference evidence="2" key="1">
    <citation type="submission" date="2018-05" db="EMBL/GenBank/DDBJ databases">
        <title>Draft genome of Mucuna pruriens seed.</title>
        <authorList>
            <person name="Nnadi N.E."/>
            <person name="Vos R."/>
            <person name="Hasami M.H."/>
            <person name="Devisetty U.K."/>
            <person name="Aguiy J.C."/>
        </authorList>
    </citation>
    <scope>NUCLEOTIDE SEQUENCE [LARGE SCALE GENOMIC DNA]</scope>
    <source>
        <strain evidence="2">JCA_2017</strain>
    </source>
</reference>